<feature type="region of interest" description="Disordered" evidence="1">
    <location>
        <begin position="101"/>
        <end position="123"/>
    </location>
</feature>
<dbReference type="Proteomes" id="UP000249757">
    <property type="component" value="Unassembled WGS sequence"/>
</dbReference>
<reference evidence="3" key="1">
    <citation type="journal article" date="2022" name="Microb. Genom.">
        <title>A global pangenome for the wheat fungal pathogen Pyrenophora tritici-repentis and prediction of effector protein structural homology.</title>
        <authorList>
            <person name="Moolhuijzen P.M."/>
            <person name="See P.T."/>
            <person name="Shi G."/>
            <person name="Powell H.R."/>
            <person name="Cockram J."/>
            <person name="Jorgensen L.N."/>
            <person name="Benslimane H."/>
            <person name="Strelkov S.E."/>
            <person name="Turner J."/>
            <person name="Liu Z."/>
            <person name="Moffat C.S."/>
        </authorList>
    </citation>
    <scope>NUCLEOTIDE SEQUENCE [LARGE SCALE GENOMIC DNA]</scope>
</reference>
<sequence>MLPVVPNRAKRLRKSTVSSTFSSKKRAKITSRGTASQLIELDTQSSRRSSPREALGAVSQAILSSPSPPPPTFEPGLRESQPKAAIEAPIEASEVATIASEAAESSSEDTFNARFADDFNRID</sequence>
<feature type="region of interest" description="Disordered" evidence="1">
    <location>
        <begin position="1"/>
        <end position="84"/>
    </location>
</feature>
<evidence type="ECO:0000313" key="2">
    <source>
        <dbReference type="EMBL" id="KAI1513927.1"/>
    </source>
</evidence>
<name>A0A922T069_9PLEO</name>
<comment type="caution">
    <text evidence="2">The sequence shown here is derived from an EMBL/GenBank/DDBJ whole genome shotgun (WGS) entry which is preliminary data.</text>
</comment>
<evidence type="ECO:0000256" key="1">
    <source>
        <dbReference type="SAM" id="MobiDB-lite"/>
    </source>
</evidence>
<accession>A0A922T069</accession>
<gene>
    <name evidence="2" type="ORF">Ptr86124_006557</name>
</gene>
<evidence type="ECO:0000313" key="3">
    <source>
        <dbReference type="Proteomes" id="UP000249757"/>
    </source>
</evidence>
<dbReference type="EMBL" id="NRDI02000008">
    <property type="protein sequence ID" value="KAI1513927.1"/>
    <property type="molecule type" value="Genomic_DNA"/>
</dbReference>
<organism evidence="2 3">
    <name type="scientific">Pyrenophora tritici-repentis</name>
    <dbReference type="NCBI Taxonomy" id="45151"/>
    <lineage>
        <taxon>Eukaryota</taxon>
        <taxon>Fungi</taxon>
        <taxon>Dikarya</taxon>
        <taxon>Ascomycota</taxon>
        <taxon>Pezizomycotina</taxon>
        <taxon>Dothideomycetes</taxon>
        <taxon>Pleosporomycetidae</taxon>
        <taxon>Pleosporales</taxon>
        <taxon>Pleosporineae</taxon>
        <taxon>Pleosporaceae</taxon>
        <taxon>Pyrenophora</taxon>
    </lineage>
</organism>
<protein>
    <submittedName>
        <fullName evidence="2">Uncharacterized protein</fullName>
    </submittedName>
</protein>
<feature type="compositionally biased region" description="Polar residues" evidence="1">
    <location>
        <begin position="31"/>
        <end position="48"/>
    </location>
</feature>
<dbReference type="AlphaFoldDB" id="A0A922T069"/>
<proteinExistence type="predicted"/>
<keyword evidence="3" id="KW-1185">Reference proteome</keyword>